<gene>
    <name evidence="1" type="ORF">RCL2_002983000</name>
</gene>
<protein>
    <submittedName>
        <fullName evidence="1">Uncharacterized protein</fullName>
    </submittedName>
</protein>
<comment type="caution">
    <text evidence="1">The sequence shown here is derived from an EMBL/GenBank/DDBJ whole genome shotgun (WGS) entry which is preliminary data.</text>
</comment>
<dbReference type="EMBL" id="BLAL01000324">
    <property type="protein sequence ID" value="GET03489.1"/>
    <property type="molecule type" value="Genomic_DNA"/>
</dbReference>
<name>A0A8H3R4V8_9GLOM</name>
<sequence length="97" mass="11350">MFVLCWFSRNFKSYRQDLQEMGLVIANTKELNCGPHRPACVNQVSSCEIRPINGFWSTNKIKWKNLVREYLFLVSISRDINNSRPNFAPMRTLKSGH</sequence>
<organism evidence="1 2">
    <name type="scientific">Rhizophagus clarus</name>
    <dbReference type="NCBI Taxonomy" id="94130"/>
    <lineage>
        <taxon>Eukaryota</taxon>
        <taxon>Fungi</taxon>
        <taxon>Fungi incertae sedis</taxon>
        <taxon>Mucoromycota</taxon>
        <taxon>Glomeromycotina</taxon>
        <taxon>Glomeromycetes</taxon>
        <taxon>Glomerales</taxon>
        <taxon>Glomeraceae</taxon>
        <taxon>Rhizophagus</taxon>
    </lineage>
</organism>
<accession>A0A8H3R4V8</accession>
<reference evidence="1" key="1">
    <citation type="submission" date="2019-10" db="EMBL/GenBank/DDBJ databases">
        <title>Conservation and host-specific expression of non-tandemly repeated heterogenous ribosome RNA gene in arbuscular mycorrhizal fungi.</title>
        <authorList>
            <person name="Maeda T."/>
            <person name="Kobayashi Y."/>
            <person name="Nakagawa T."/>
            <person name="Ezawa T."/>
            <person name="Yamaguchi K."/>
            <person name="Bino T."/>
            <person name="Nishimoto Y."/>
            <person name="Shigenobu S."/>
            <person name="Kawaguchi M."/>
        </authorList>
    </citation>
    <scope>NUCLEOTIDE SEQUENCE</scope>
    <source>
        <strain evidence="1">HR1</strain>
    </source>
</reference>
<proteinExistence type="predicted"/>
<dbReference type="AlphaFoldDB" id="A0A8H3R4V8"/>
<evidence type="ECO:0000313" key="2">
    <source>
        <dbReference type="Proteomes" id="UP000615446"/>
    </source>
</evidence>
<evidence type="ECO:0000313" key="1">
    <source>
        <dbReference type="EMBL" id="GET03489.1"/>
    </source>
</evidence>
<dbReference type="Proteomes" id="UP000615446">
    <property type="component" value="Unassembled WGS sequence"/>
</dbReference>